<dbReference type="EMBL" id="JAULSU010000002">
    <property type="protein sequence ID" value="KAK0627227.1"/>
    <property type="molecule type" value="Genomic_DNA"/>
</dbReference>
<gene>
    <name evidence="2" type="ORF">B0T14DRAFT_512175</name>
</gene>
<evidence type="ECO:0000256" key="1">
    <source>
        <dbReference type="SAM" id="MobiDB-lite"/>
    </source>
</evidence>
<dbReference type="Proteomes" id="UP001175000">
    <property type="component" value="Unassembled WGS sequence"/>
</dbReference>
<feature type="compositionally biased region" description="Low complexity" evidence="1">
    <location>
        <begin position="87"/>
        <end position="98"/>
    </location>
</feature>
<organism evidence="2 3">
    <name type="scientific">Immersiella caudata</name>
    <dbReference type="NCBI Taxonomy" id="314043"/>
    <lineage>
        <taxon>Eukaryota</taxon>
        <taxon>Fungi</taxon>
        <taxon>Dikarya</taxon>
        <taxon>Ascomycota</taxon>
        <taxon>Pezizomycotina</taxon>
        <taxon>Sordariomycetes</taxon>
        <taxon>Sordariomycetidae</taxon>
        <taxon>Sordariales</taxon>
        <taxon>Lasiosphaeriaceae</taxon>
        <taxon>Immersiella</taxon>
    </lineage>
</organism>
<protein>
    <submittedName>
        <fullName evidence="2">Uncharacterized protein</fullName>
    </submittedName>
</protein>
<dbReference type="AlphaFoldDB" id="A0AA39X4L9"/>
<feature type="compositionally biased region" description="Basic and acidic residues" evidence="1">
    <location>
        <begin position="55"/>
        <end position="81"/>
    </location>
</feature>
<feature type="compositionally biased region" description="Low complexity" evidence="1">
    <location>
        <begin position="130"/>
        <end position="141"/>
    </location>
</feature>
<name>A0AA39X4L9_9PEZI</name>
<feature type="compositionally biased region" description="Basic and acidic residues" evidence="1">
    <location>
        <begin position="142"/>
        <end position="161"/>
    </location>
</feature>
<evidence type="ECO:0000313" key="3">
    <source>
        <dbReference type="Proteomes" id="UP001175000"/>
    </source>
</evidence>
<feature type="region of interest" description="Disordered" evidence="1">
    <location>
        <begin position="55"/>
        <end position="167"/>
    </location>
</feature>
<proteinExistence type="predicted"/>
<sequence length="167" mass="17636">MPGPPSRVQTANNSQSSAPASQDQPSTEEILIGLITPTDTNSNAKILADAVKELKRRHDGDSLDEPRPKRDRLGDELEEMHATLLDTSRSNARTATTSGVKGANPSPRPDSSDRAAGSTAIPLRPRQDSEASATAAAAVTEQEFRTSRSKVVADEDSKSEKSGSLGS</sequence>
<keyword evidence="3" id="KW-1185">Reference proteome</keyword>
<feature type="region of interest" description="Disordered" evidence="1">
    <location>
        <begin position="1"/>
        <end position="28"/>
    </location>
</feature>
<feature type="compositionally biased region" description="Low complexity" evidence="1">
    <location>
        <begin position="9"/>
        <end position="27"/>
    </location>
</feature>
<accession>A0AA39X4L9</accession>
<reference evidence="2" key="1">
    <citation type="submission" date="2023-06" db="EMBL/GenBank/DDBJ databases">
        <title>Genome-scale phylogeny and comparative genomics of the fungal order Sordariales.</title>
        <authorList>
            <consortium name="Lawrence Berkeley National Laboratory"/>
            <person name="Hensen N."/>
            <person name="Bonometti L."/>
            <person name="Westerberg I."/>
            <person name="Brannstrom I.O."/>
            <person name="Guillou S."/>
            <person name="Cros-Aarteil S."/>
            <person name="Calhoun S."/>
            <person name="Haridas S."/>
            <person name="Kuo A."/>
            <person name="Mondo S."/>
            <person name="Pangilinan J."/>
            <person name="Riley R."/>
            <person name="Labutti K."/>
            <person name="Andreopoulos B."/>
            <person name="Lipzen A."/>
            <person name="Chen C."/>
            <person name="Yanf M."/>
            <person name="Daum C."/>
            <person name="Ng V."/>
            <person name="Clum A."/>
            <person name="Steindorff A."/>
            <person name="Ohm R."/>
            <person name="Martin F."/>
            <person name="Silar P."/>
            <person name="Natvig D."/>
            <person name="Lalanne C."/>
            <person name="Gautier V."/>
            <person name="Ament-Velasquez S.L."/>
            <person name="Kruys A."/>
            <person name="Hutchinson M.I."/>
            <person name="Powell A.J."/>
            <person name="Barry K."/>
            <person name="Miller A.N."/>
            <person name="Grigoriev I.V."/>
            <person name="Debuchy R."/>
            <person name="Gladieux P."/>
            <person name="Thoren M.H."/>
            <person name="Johannesson H."/>
        </authorList>
    </citation>
    <scope>NUCLEOTIDE SEQUENCE</scope>
    <source>
        <strain evidence="2">CBS 606.72</strain>
    </source>
</reference>
<comment type="caution">
    <text evidence="2">The sequence shown here is derived from an EMBL/GenBank/DDBJ whole genome shotgun (WGS) entry which is preliminary data.</text>
</comment>
<evidence type="ECO:0000313" key="2">
    <source>
        <dbReference type="EMBL" id="KAK0627227.1"/>
    </source>
</evidence>